<feature type="non-terminal residue" evidence="3">
    <location>
        <position position="313"/>
    </location>
</feature>
<dbReference type="OrthoDB" id="10260741at2759"/>
<name>A0A8T2NQ40_9TELE</name>
<dbReference type="GO" id="GO:0005868">
    <property type="term" value="C:cytoplasmic dynein complex"/>
    <property type="evidence" value="ECO:0007669"/>
    <property type="project" value="TreeGrafter"/>
</dbReference>
<dbReference type="GO" id="GO:0045505">
    <property type="term" value="F:dynein intermediate chain binding"/>
    <property type="evidence" value="ECO:0007669"/>
    <property type="project" value="TreeGrafter"/>
</dbReference>
<evidence type="ECO:0000313" key="3">
    <source>
        <dbReference type="EMBL" id="KAG9338477.1"/>
    </source>
</evidence>
<gene>
    <name evidence="3" type="ORF">JZ751_025711</name>
</gene>
<feature type="region of interest" description="Disordered" evidence="2">
    <location>
        <begin position="106"/>
        <end position="155"/>
    </location>
</feature>
<accession>A0A8T2NQ40</accession>
<comment type="caution">
    <text evidence="3">The sequence shown here is derived from an EMBL/GenBank/DDBJ whole genome shotgun (WGS) entry which is preliminary data.</text>
</comment>
<evidence type="ECO:0000256" key="2">
    <source>
        <dbReference type="SAM" id="MobiDB-lite"/>
    </source>
</evidence>
<dbReference type="Pfam" id="PF03645">
    <property type="entry name" value="Tctex-1"/>
    <property type="match status" value="1"/>
</dbReference>
<organism evidence="3 4">
    <name type="scientific">Albula glossodonta</name>
    <name type="common">roundjaw bonefish</name>
    <dbReference type="NCBI Taxonomy" id="121402"/>
    <lineage>
        <taxon>Eukaryota</taxon>
        <taxon>Metazoa</taxon>
        <taxon>Chordata</taxon>
        <taxon>Craniata</taxon>
        <taxon>Vertebrata</taxon>
        <taxon>Euteleostomi</taxon>
        <taxon>Actinopterygii</taxon>
        <taxon>Neopterygii</taxon>
        <taxon>Teleostei</taxon>
        <taxon>Albuliformes</taxon>
        <taxon>Albulidae</taxon>
        <taxon>Albula</taxon>
    </lineage>
</organism>
<dbReference type="EMBL" id="JAFBMS010000066">
    <property type="protein sequence ID" value="KAG9338477.1"/>
    <property type="molecule type" value="Genomic_DNA"/>
</dbReference>
<dbReference type="GO" id="GO:0007018">
    <property type="term" value="P:microtubule-based movement"/>
    <property type="evidence" value="ECO:0007669"/>
    <property type="project" value="TreeGrafter"/>
</dbReference>
<keyword evidence="4" id="KW-1185">Reference proteome</keyword>
<proteinExistence type="inferred from homology"/>
<dbReference type="PANTHER" id="PTHR21255:SF55">
    <property type="entry name" value="DYNEIN LIGHT CHAIN TCTEX-TYPE 4"/>
    <property type="match status" value="1"/>
</dbReference>
<feature type="compositionally biased region" description="Polar residues" evidence="2">
    <location>
        <begin position="146"/>
        <end position="155"/>
    </location>
</feature>
<dbReference type="Proteomes" id="UP000824540">
    <property type="component" value="Unassembled WGS sequence"/>
</dbReference>
<evidence type="ECO:0000313" key="4">
    <source>
        <dbReference type="Proteomes" id="UP000824540"/>
    </source>
</evidence>
<feature type="compositionally biased region" description="Polar residues" evidence="2">
    <location>
        <begin position="109"/>
        <end position="120"/>
    </location>
</feature>
<dbReference type="Gene3D" id="3.30.1140.40">
    <property type="entry name" value="Tctex-1"/>
    <property type="match status" value="1"/>
</dbReference>
<dbReference type="CDD" id="cd21461">
    <property type="entry name" value="DLC-like_TCTEX1D4"/>
    <property type="match status" value="1"/>
</dbReference>
<sequence>MPGHAQDKKRDPVSQAFPAPVLLCLCPPPPPSPVMLTDEMIISENVLIGDRGIRNLEKKQSSSSRDFIKKVGVRFVMETQQIPLSSETLAQFNHTQAAEAGALLRRQVGSVSTHRSSQSGDPRHSRPAPQLMLKAPEGSVRPPGPSRQSSVISNPNSPFLRRESLLLSKRLSLTCWAPSGLFSFSGFPLLQPVQEVRLENSYRTRPEEGCRFDPDRVQRILQAALDGYLADVHYNPATSAQLAQNLSDLLRSKAKDATPPRYRIVCLVVLGQPGSHSLKVASRCLWDTENDSTAVAVLRNPSLFAVAIVYGVY</sequence>
<evidence type="ECO:0008006" key="5">
    <source>
        <dbReference type="Google" id="ProtNLM"/>
    </source>
</evidence>
<evidence type="ECO:0000256" key="1">
    <source>
        <dbReference type="ARBA" id="ARBA00005361"/>
    </source>
</evidence>
<dbReference type="InterPro" id="IPR005334">
    <property type="entry name" value="Tctex-1-like"/>
</dbReference>
<comment type="similarity">
    <text evidence="1">Belongs to the dynein light chain Tctex-type family.</text>
</comment>
<protein>
    <recommendedName>
        <fullName evidence="5">Tctex1 domain-containing protein 4</fullName>
    </recommendedName>
</protein>
<dbReference type="InterPro" id="IPR038586">
    <property type="entry name" value="Tctex-1-like_sf"/>
</dbReference>
<dbReference type="AlphaFoldDB" id="A0A8T2NQ40"/>
<reference evidence="3" key="1">
    <citation type="thesis" date="2021" institute="BYU ScholarsArchive" country="Provo, UT, USA">
        <title>Applications of and Algorithms for Genome Assembly and Genomic Analyses with an Emphasis on Marine Teleosts.</title>
        <authorList>
            <person name="Pickett B.D."/>
        </authorList>
    </citation>
    <scope>NUCLEOTIDE SEQUENCE</scope>
    <source>
        <strain evidence="3">HI-2016</strain>
    </source>
</reference>
<dbReference type="PANTHER" id="PTHR21255">
    <property type="entry name" value="T-COMPLEX-ASSOCIATED-TESTIS-EXPRESSED 1/ DYNEIN LIGHT CHAIN"/>
    <property type="match status" value="1"/>
</dbReference>
<dbReference type="GO" id="GO:0005737">
    <property type="term" value="C:cytoplasm"/>
    <property type="evidence" value="ECO:0007669"/>
    <property type="project" value="TreeGrafter"/>
</dbReference>